<name>A0A6J4QB22_9ACTN</name>
<dbReference type="EMBL" id="CADCUY010000584">
    <property type="protein sequence ID" value="CAA9437937.1"/>
    <property type="molecule type" value="Genomic_DNA"/>
</dbReference>
<organism evidence="3">
    <name type="scientific">uncultured Quadrisphaera sp</name>
    <dbReference type="NCBI Taxonomy" id="904978"/>
    <lineage>
        <taxon>Bacteria</taxon>
        <taxon>Bacillati</taxon>
        <taxon>Actinomycetota</taxon>
        <taxon>Actinomycetes</taxon>
        <taxon>Kineosporiales</taxon>
        <taxon>Kineosporiaceae</taxon>
        <taxon>Quadrisphaera</taxon>
        <taxon>environmental samples</taxon>
    </lineage>
</organism>
<keyword evidence="2" id="KW-1133">Transmembrane helix</keyword>
<dbReference type="AlphaFoldDB" id="A0A6J4QB22"/>
<proteinExistence type="predicted"/>
<dbReference type="Pfam" id="PF20088">
    <property type="entry name" value="DUF6480"/>
    <property type="match status" value="1"/>
</dbReference>
<feature type="transmembrane region" description="Helical" evidence="2">
    <location>
        <begin position="100"/>
        <end position="123"/>
    </location>
</feature>
<gene>
    <name evidence="3" type="ORF">AVDCRST_MAG35-3069</name>
</gene>
<accession>A0A6J4QB22</accession>
<keyword evidence="2" id="KW-0812">Transmembrane</keyword>
<sequence>PRRRPGASTDAPAQQAAEERGAPGPGPDGGGPPDQDAADPLGRAIPPAHSGPQSTDPDPGDTPGLEPGGGVAPGDTPPGESGTAVRPTPEVKGPSRAANLAIPIGILLVIVLGGLALLLGRLFGG</sequence>
<keyword evidence="2" id="KW-0472">Membrane</keyword>
<feature type="region of interest" description="Disordered" evidence="1">
    <location>
        <begin position="1"/>
        <end position="95"/>
    </location>
</feature>
<dbReference type="InterPro" id="IPR045512">
    <property type="entry name" value="DUF6480"/>
</dbReference>
<evidence type="ECO:0000256" key="1">
    <source>
        <dbReference type="SAM" id="MobiDB-lite"/>
    </source>
</evidence>
<protein>
    <submittedName>
        <fullName evidence="3">Uncharacterized protein</fullName>
    </submittedName>
</protein>
<evidence type="ECO:0000313" key="3">
    <source>
        <dbReference type="EMBL" id="CAA9437937.1"/>
    </source>
</evidence>
<evidence type="ECO:0000256" key="2">
    <source>
        <dbReference type="SAM" id="Phobius"/>
    </source>
</evidence>
<reference evidence="3" key="1">
    <citation type="submission" date="2020-02" db="EMBL/GenBank/DDBJ databases">
        <authorList>
            <person name="Meier V. D."/>
        </authorList>
    </citation>
    <scope>NUCLEOTIDE SEQUENCE</scope>
    <source>
        <strain evidence="3">AVDCRST_MAG35</strain>
    </source>
</reference>
<feature type="non-terminal residue" evidence="3">
    <location>
        <position position="1"/>
    </location>
</feature>